<dbReference type="EMBL" id="JAESIY010000007">
    <property type="protein sequence ID" value="MBL3657341.1"/>
    <property type="molecule type" value="Genomic_DNA"/>
</dbReference>
<evidence type="ECO:0000256" key="1">
    <source>
        <dbReference type="ARBA" id="ARBA00022737"/>
    </source>
</evidence>
<keyword evidence="1" id="KW-0677">Repeat</keyword>
<dbReference type="InterPro" id="IPR036869">
    <property type="entry name" value="J_dom_sf"/>
</dbReference>
<dbReference type="PRINTS" id="PR00625">
    <property type="entry name" value="JDOMAIN"/>
</dbReference>
<keyword evidence="2" id="KW-0802">TPR repeat</keyword>
<dbReference type="InterPro" id="IPR011990">
    <property type="entry name" value="TPR-like_helical_dom_sf"/>
</dbReference>
<dbReference type="PANTHER" id="PTHR45188">
    <property type="entry name" value="DNAJ PROTEIN P58IPK HOMOLOG"/>
    <property type="match status" value="1"/>
</dbReference>
<organism evidence="5 6">
    <name type="scientific">Fulvivirga sediminis</name>
    <dbReference type="NCBI Taxonomy" id="2803949"/>
    <lineage>
        <taxon>Bacteria</taxon>
        <taxon>Pseudomonadati</taxon>
        <taxon>Bacteroidota</taxon>
        <taxon>Cytophagia</taxon>
        <taxon>Cytophagales</taxon>
        <taxon>Fulvivirgaceae</taxon>
        <taxon>Fulvivirga</taxon>
    </lineage>
</organism>
<keyword evidence="3" id="KW-1133">Transmembrane helix</keyword>
<dbReference type="InterPro" id="IPR018253">
    <property type="entry name" value="DnaJ_domain_CS"/>
</dbReference>
<proteinExistence type="predicted"/>
<dbReference type="SUPFAM" id="SSF46565">
    <property type="entry name" value="Chaperone J-domain"/>
    <property type="match status" value="1"/>
</dbReference>
<keyword evidence="3" id="KW-0472">Membrane</keyword>
<dbReference type="Proteomes" id="UP000659388">
    <property type="component" value="Unassembled WGS sequence"/>
</dbReference>
<dbReference type="SMART" id="SM00028">
    <property type="entry name" value="TPR"/>
    <property type="match status" value="4"/>
</dbReference>
<feature type="domain" description="J" evidence="4">
    <location>
        <begin position="5"/>
        <end position="70"/>
    </location>
</feature>
<dbReference type="PANTHER" id="PTHR45188:SF2">
    <property type="entry name" value="DNAJ HOMOLOG SUBFAMILY C MEMBER 7"/>
    <property type="match status" value="1"/>
</dbReference>
<dbReference type="InterPro" id="IPR001623">
    <property type="entry name" value="DnaJ_domain"/>
</dbReference>
<evidence type="ECO:0000313" key="5">
    <source>
        <dbReference type="EMBL" id="MBL3657341.1"/>
    </source>
</evidence>
<evidence type="ECO:0000256" key="2">
    <source>
        <dbReference type="ARBA" id="ARBA00022803"/>
    </source>
</evidence>
<protein>
    <submittedName>
        <fullName evidence="5">DnaJ domain-containing protein</fullName>
    </submittedName>
</protein>
<dbReference type="PROSITE" id="PS50076">
    <property type="entry name" value="DNAJ_2"/>
    <property type="match status" value="1"/>
</dbReference>
<dbReference type="Gene3D" id="1.10.287.110">
    <property type="entry name" value="DnaJ domain"/>
    <property type="match status" value="1"/>
</dbReference>
<dbReference type="CDD" id="cd06257">
    <property type="entry name" value="DnaJ"/>
    <property type="match status" value="1"/>
</dbReference>
<dbReference type="Pfam" id="PF13181">
    <property type="entry name" value="TPR_8"/>
    <property type="match status" value="1"/>
</dbReference>
<evidence type="ECO:0000256" key="3">
    <source>
        <dbReference type="SAM" id="Phobius"/>
    </source>
</evidence>
<sequence length="350" mass="40759">MYTENYYRILGLTPSATEDEIKATYRRLAKKYHPDLHMNDKSNEEKFKRINIAYSILSDPHKKKAFDLTLIPVEIFTNSYSSNKHSTYPPHSIYNNQKKKNSQTRITIFILMGLSVFLFLFLLGISRLSSEQNYAAGMEYFQRKQFNDAIDSFEYAIWALGSKSSEACSKLSEIYLYHWNHYPLALRYCNEALEYTSDEQTMAQIFYLRAITLKKMGQYEEAIQDLSLAENNGYNKDSIYKEVGNIYTYNLKQYVSGHRAFSKLITISSSSEIGWFGKAWCEQHLNLYHEAIESYSMVISMNPNAAKSYYYRGVNETIVEDNNKACEDFKMAKMMGVPLAEERYGLYCLN</sequence>
<evidence type="ECO:0000259" key="4">
    <source>
        <dbReference type="PROSITE" id="PS50076"/>
    </source>
</evidence>
<reference evidence="5" key="1">
    <citation type="submission" date="2021-01" db="EMBL/GenBank/DDBJ databases">
        <title>Fulvivirga kasyanovii gen. nov., sp nov., a novel member of the phylum Bacteroidetes isolated from seawater in a mussel farm.</title>
        <authorList>
            <person name="Zhao L.-H."/>
            <person name="Wang Z.-J."/>
        </authorList>
    </citation>
    <scope>NUCLEOTIDE SEQUENCE</scope>
    <source>
        <strain evidence="5">2943</strain>
    </source>
</reference>
<dbReference type="Gene3D" id="1.25.40.10">
    <property type="entry name" value="Tetratricopeptide repeat domain"/>
    <property type="match status" value="2"/>
</dbReference>
<dbReference type="AlphaFoldDB" id="A0A937K1D0"/>
<dbReference type="RefSeq" id="WP_202245119.1">
    <property type="nucleotide sequence ID" value="NZ_JAESIY010000007.1"/>
</dbReference>
<evidence type="ECO:0000313" key="6">
    <source>
        <dbReference type="Proteomes" id="UP000659388"/>
    </source>
</evidence>
<dbReference type="InterPro" id="IPR019734">
    <property type="entry name" value="TPR_rpt"/>
</dbReference>
<dbReference type="Pfam" id="PF00226">
    <property type="entry name" value="DnaJ"/>
    <property type="match status" value="1"/>
</dbReference>
<accession>A0A937K1D0</accession>
<dbReference type="SMART" id="SM00271">
    <property type="entry name" value="DnaJ"/>
    <property type="match status" value="1"/>
</dbReference>
<dbReference type="PROSITE" id="PS00636">
    <property type="entry name" value="DNAJ_1"/>
    <property type="match status" value="1"/>
</dbReference>
<feature type="transmembrane region" description="Helical" evidence="3">
    <location>
        <begin position="106"/>
        <end position="125"/>
    </location>
</feature>
<comment type="caution">
    <text evidence="5">The sequence shown here is derived from an EMBL/GenBank/DDBJ whole genome shotgun (WGS) entry which is preliminary data.</text>
</comment>
<keyword evidence="3" id="KW-0812">Transmembrane</keyword>
<keyword evidence="6" id="KW-1185">Reference proteome</keyword>
<dbReference type="SUPFAM" id="SSF81901">
    <property type="entry name" value="HCP-like"/>
    <property type="match status" value="1"/>
</dbReference>
<gene>
    <name evidence="5" type="ORF">JL102_14435</name>
</gene>
<name>A0A937K1D0_9BACT</name>